<dbReference type="Pfam" id="PF10431">
    <property type="entry name" value="ClpB_D2-small"/>
    <property type="match status" value="1"/>
</dbReference>
<protein>
    <recommendedName>
        <fullName evidence="4">Clp ATPase C-terminal domain-containing protein</fullName>
    </recommendedName>
</protein>
<dbReference type="AlphaFoldDB" id="A0A0E0N601"/>
<dbReference type="InterPro" id="IPR050052">
    <property type="entry name" value="ATP-dep_Clp_protease_ClpX"/>
</dbReference>
<dbReference type="PANTHER" id="PTHR48102:SF17">
    <property type="entry name" value="OS01G0886600 PROTEIN"/>
    <property type="match status" value="1"/>
</dbReference>
<organism evidence="5 6">
    <name type="scientific">Oryza rufipogon</name>
    <name type="common">Brownbeard rice</name>
    <name type="synonym">Asian wild rice</name>
    <dbReference type="NCBI Taxonomy" id="4529"/>
    <lineage>
        <taxon>Eukaryota</taxon>
        <taxon>Viridiplantae</taxon>
        <taxon>Streptophyta</taxon>
        <taxon>Embryophyta</taxon>
        <taxon>Tracheophyta</taxon>
        <taxon>Spermatophyta</taxon>
        <taxon>Magnoliopsida</taxon>
        <taxon>Liliopsida</taxon>
        <taxon>Poales</taxon>
        <taxon>Poaceae</taxon>
        <taxon>BOP clade</taxon>
        <taxon>Oryzoideae</taxon>
        <taxon>Oryzeae</taxon>
        <taxon>Oryzinae</taxon>
        <taxon>Oryza</taxon>
    </lineage>
</organism>
<feature type="region of interest" description="Disordered" evidence="3">
    <location>
        <begin position="52"/>
        <end position="78"/>
    </location>
</feature>
<dbReference type="Gene3D" id="1.10.8.60">
    <property type="match status" value="1"/>
</dbReference>
<dbReference type="STRING" id="4529.A0A0E0N601"/>
<feature type="region of interest" description="Disordered" evidence="3">
    <location>
        <begin position="132"/>
        <end position="203"/>
    </location>
</feature>
<feature type="domain" description="Clp ATPase C-terminal" evidence="4">
    <location>
        <begin position="449"/>
        <end position="539"/>
    </location>
</feature>
<feature type="compositionally biased region" description="Gly residues" evidence="3">
    <location>
        <begin position="171"/>
        <end position="186"/>
    </location>
</feature>
<dbReference type="SMART" id="SM01086">
    <property type="entry name" value="ClpB_D2-small"/>
    <property type="match status" value="1"/>
</dbReference>
<evidence type="ECO:0000256" key="3">
    <source>
        <dbReference type="SAM" id="MobiDB-lite"/>
    </source>
</evidence>
<keyword evidence="6" id="KW-1185">Reference proteome</keyword>
<dbReference type="Proteomes" id="UP000008022">
    <property type="component" value="Unassembled WGS sequence"/>
</dbReference>
<dbReference type="GO" id="GO:0005759">
    <property type="term" value="C:mitochondrial matrix"/>
    <property type="evidence" value="ECO:0007669"/>
    <property type="project" value="TreeGrafter"/>
</dbReference>
<evidence type="ECO:0000313" key="5">
    <source>
        <dbReference type="EnsemblPlants" id="ORUFI01G43130.1"/>
    </source>
</evidence>
<proteinExistence type="predicted"/>
<evidence type="ECO:0000256" key="2">
    <source>
        <dbReference type="ARBA" id="ARBA00022840"/>
    </source>
</evidence>
<feature type="compositionally biased region" description="Basic residues" evidence="3">
    <location>
        <begin position="156"/>
        <end position="165"/>
    </location>
</feature>
<dbReference type="GO" id="GO:0005524">
    <property type="term" value="F:ATP binding"/>
    <property type="evidence" value="ECO:0007669"/>
    <property type="project" value="UniProtKB-KW"/>
</dbReference>
<dbReference type="GO" id="GO:0051603">
    <property type="term" value="P:proteolysis involved in protein catabolic process"/>
    <property type="evidence" value="ECO:0007669"/>
    <property type="project" value="TreeGrafter"/>
</dbReference>
<accession>A0A0E0N601</accession>
<reference evidence="6" key="1">
    <citation type="submission" date="2013-06" db="EMBL/GenBank/DDBJ databases">
        <authorList>
            <person name="Zhao Q."/>
        </authorList>
    </citation>
    <scope>NUCLEOTIDE SEQUENCE</scope>
    <source>
        <strain evidence="6">cv. W1943</strain>
    </source>
</reference>
<evidence type="ECO:0000256" key="1">
    <source>
        <dbReference type="ARBA" id="ARBA00022741"/>
    </source>
</evidence>
<dbReference type="Pfam" id="PF07724">
    <property type="entry name" value="AAA_2"/>
    <property type="match status" value="1"/>
</dbReference>
<dbReference type="FunFam" id="1.10.8.60:FF:000002">
    <property type="entry name" value="ATP-dependent Clp protease ATP-binding subunit ClpX"/>
    <property type="match status" value="1"/>
</dbReference>
<dbReference type="EnsemblPlants" id="ORUFI01G43130.1">
    <property type="protein sequence ID" value="ORUFI01G43130.1"/>
    <property type="gene ID" value="ORUFI01G43130"/>
</dbReference>
<sequence length="579" mass="62329">MFRTFSKLREAAAPLTAAAVRRCCSGGGGGRIRAEANCPRCAAHMSVQFSLQPLPTPPPAAAAGGGGGDGSQSHHHDGASVCPACSAAFLFRAHRIEPLRGAFLEIPPGVGGEDEDAAREGFADRIRRMISERPPDDFPMPPPPPPPLPPMQHVPPRQRRTPRRRLREDGGGGGGGSSGDSSGGEGTSAAPKREWWGGATLGEELPTPREMCRRLDEFVIGQGKAKKVLSVAVYNHYKRIYNVTVQKGCSTNSGWLDAASDDQNNIEIDKSNVLLMGPTGSGEDVESILQKLLVAAEYNVQAAQQGIVYIDEVDKITKKAESANVSRDVSGEGVQQALLKILEGTVVSIPEKGSRKNSRNESIQIDTKDILFICGGAFVDLEKTISERRQDSSIGFGAPIRINMRSSEVTDPMVTSSLLESVESGDLARYGLIPEFIGRLPILVSLTALNEDQLVQVLTEPKNSLSRQYRKMFSLNKVKLHFTDGALRIVAKKAIARNTGARGLRAILESLLLEAMYEIPDEKTGSERVDAVVVDEEAIGSIDRPGCGAKILRGDGALEQYITNTNMKNSMVHETGVFI</sequence>
<dbReference type="SUPFAM" id="SSF52540">
    <property type="entry name" value="P-loop containing nucleoside triphosphate hydrolases"/>
    <property type="match status" value="1"/>
</dbReference>
<dbReference type="Gene3D" id="3.40.50.300">
    <property type="entry name" value="P-loop containing nucleotide triphosphate hydrolases"/>
    <property type="match status" value="2"/>
</dbReference>
<dbReference type="OMA" id="NSMVHET"/>
<name>A0A0E0N601_ORYRU</name>
<keyword evidence="1" id="KW-0547">Nucleotide-binding</keyword>
<evidence type="ECO:0000259" key="4">
    <source>
        <dbReference type="SMART" id="SM01086"/>
    </source>
</evidence>
<dbReference type="InterPro" id="IPR027417">
    <property type="entry name" value="P-loop_NTPase"/>
</dbReference>
<reference evidence="5" key="2">
    <citation type="submission" date="2015-06" db="UniProtKB">
        <authorList>
            <consortium name="EnsemblPlants"/>
        </authorList>
    </citation>
    <scope>IDENTIFICATION</scope>
</reference>
<dbReference type="GO" id="GO:0016887">
    <property type="term" value="F:ATP hydrolysis activity"/>
    <property type="evidence" value="ECO:0007669"/>
    <property type="project" value="InterPro"/>
</dbReference>
<dbReference type="InterPro" id="IPR003959">
    <property type="entry name" value="ATPase_AAA_core"/>
</dbReference>
<dbReference type="PANTHER" id="PTHR48102">
    <property type="entry name" value="ATP-DEPENDENT CLP PROTEASE ATP-BINDING SUBUNIT CLPX-LIKE, MITOCHONDRIAL-RELATED"/>
    <property type="match status" value="1"/>
</dbReference>
<dbReference type="Gramene" id="ORUFI01G43130.1">
    <property type="protein sequence ID" value="ORUFI01G43130.1"/>
    <property type="gene ID" value="ORUFI01G43130"/>
</dbReference>
<dbReference type="eggNOG" id="KOG0745">
    <property type="taxonomic scope" value="Eukaryota"/>
</dbReference>
<keyword evidence="2" id="KW-0067">ATP-binding</keyword>
<evidence type="ECO:0000313" key="6">
    <source>
        <dbReference type="Proteomes" id="UP000008022"/>
    </source>
</evidence>
<dbReference type="InterPro" id="IPR019489">
    <property type="entry name" value="Clp_ATPase_C"/>
</dbReference>
<dbReference type="HOGENOM" id="CLU_014218_6_0_1"/>
<feature type="compositionally biased region" description="Pro residues" evidence="3">
    <location>
        <begin position="137"/>
        <end position="153"/>
    </location>
</feature>